<evidence type="ECO:0000256" key="2">
    <source>
        <dbReference type="SAM" id="SignalP"/>
    </source>
</evidence>
<evidence type="ECO:0000256" key="1">
    <source>
        <dbReference type="SAM" id="MobiDB-lite"/>
    </source>
</evidence>
<keyword evidence="4" id="KW-1185">Reference proteome</keyword>
<feature type="region of interest" description="Disordered" evidence="1">
    <location>
        <begin position="372"/>
        <end position="391"/>
    </location>
</feature>
<evidence type="ECO:0000313" key="4">
    <source>
        <dbReference type="Proteomes" id="UP001634394"/>
    </source>
</evidence>
<feature type="compositionally biased region" description="Polar residues" evidence="1">
    <location>
        <begin position="379"/>
        <end position="391"/>
    </location>
</feature>
<gene>
    <name evidence="3" type="ORF">ACJMK2_019898</name>
</gene>
<organism evidence="3 4">
    <name type="scientific">Sinanodonta woodiana</name>
    <name type="common">Chinese pond mussel</name>
    <name type="synonym">Anodonta woodiana</name>
    <dbReference type="NCBI Taxonomy" id="1069815"/>
    <lineage>
        <taxon>Eukaryota</taxon>
        <taxon>Metazoa</taxon>
        <taxon>Spiralia</taxon>
        <taxon>Lophotrochozoa</taxon>
        <taxon>Mollusca</taxon>
        <taxon>Bivalvia</taxon>
        <taxon>Autobranchia</taxon>
        <taxon>Heteroconchia</taxon>
        <taxon>Palaeoheterodonta</taxon>
        <taxon>Unionida</taxon>
        <taxon>Unionoidea</taxon>
        <taxon>Unionidae</taxon>
        <taxon>Unioninae</taxon>
        <taxon>Sinanodonta</taxon>
    </lineage>
</organism>
<comment type="caution">
    <text evidence="3">The sequence shown here is derived from an EMBL/GenBank/DDBJ whole genome shotgun (WGS) entry which is preliminary data.</text>
</comment>
<dbReference type="AlphaFoldDB" id="A0ABD3TYA4"/>
<dbReference type="EMBL" id="JBJQND010000017">
    <property type="protein sequence ID" value="KAL3841797.1"/>
    <property type="molecule type" value="Genomic_DNA"/>
</dbReference>
<sequence>MASHGIWFRSFLLYGILLQVSKGQNATYIIKDWNQYRIKQQTTNEPHLGVFDRVNTTDVPEEFEPITNSSGFIINKPVPGQEMFSDVINAGHVDINDDTSLAQTKTRTTKEPRLATFDYASTMDVRKEIEPGIRPTGVMTNQTVYVQDIQNDTLKLDNGNMSRLIKQGGSKVLDAENRAKSQSMIATRRRALAVKGKGFKGQVQLYSVMRRNKDNDRTKARNSTTRSVLKEYVVTDGGNVSTKQVPTTVTQNQITADPQLGILNGVNITDSPEKNLPIANKQPQTQTTTESQLGIFDRINTTDVPEEFEPVTNHKGVIINKPVQGQEMYNDILTKEQITINSDKVNDTSLTQTRTIAKPCQEVLDKANVTDSPKEFEPLTNTTRGFTNPPVSEQEMQNFTLTSENENTSRVIKQAVRKVQENESFVKPQNMVVRIVKAFKGKDSKDQIQLYSVIGNDLGNDSIHSRKSRKRGEHASKDKVGGKKVKTNR</sequence>
<proteinExistence type="predicted"/>
<feature type="region of interest" description="Disordered" evidence="1">
    <location>
        <begin position="457"/>
        <end position="489"/>
    </location>
</feature>
<protein>
    <submittedName>
        <fullName evidence="3">Uncharacterized protein</fullName>
    </submittedName>
</protein>
<dbReference type="Proteomes" id="UP001634394">
    <property type="component" value="Unassembled WGS sequence"/>
</dbReference>
<reference evidence="3 4" key="1">
    <citation type="submission" date="2024-11" db="EMBL/GenBank/DDBJ databases">
        <title>Chromosome-level genome assembly of the freshwater bivalve Anodonta woodiana.</title>
        <authorList>
            <person name="Chen X."/>
        </authorList>
    </citation>
    <scope>NUCLEOTIDE SEQUENCE [LARGE SCALE GENOMIC DNA]</scope>
    <source>
        <strain evidence="3">MN2024</strain>
        <tissue evidence="3">Gills</tissue>
    </source>
</reference>
<name>A0ABD3TYA4_SINWO</name>
<feature type="chain" id="PRO_5044822322" evidence="2">
    <location>
        <begin position="24"/>
        <end position="489"/>
    </location>
</feature>
<evidence type="ECO:0000313" key="3">
    <source>
        <dbReference type="EMBL" id="KAL3841797.1"/>
    </source>
</evidence>
<accession>A0ABD3TYA4</accession>
<keyword evidence="2" id="KW-0732">Signal</keyword>
<feature type="signal peptide" evidence="2">
    <location>
        <begin position="1"/>
        <end position="23"/>
    </location>
</feature>